<dbReference type="Gene3D" id="2.40.70.10">
    <property type="entry name" value="Acid Proteases"/>
    <property type="match status" value="2"/>
</dbReference>
<gene>
    <name evidence="3" type="ORF">FB45DRAFT_1060778</name>
</gene>
<keyword evidence="4" id="KW-1185">Reference proteome</keyword>
<dbReference type="PANTHER" id="PTHR47966">
    <property type="entry name" value="BETA-SITE APP-CLEAVING ENZYME, ISOFORM A-RELATED"/>
    <property type="match status" value="1"/>
</dbReference>
<accession>A0AAD7BLH3</accession>
<proteinExistence type="inferred from homology"/>
<dbReference type="Proteomes" id="UP001221142">
    <property type="component" value="Unassembled WGS sequence"/>
</dbReference>
<dbReference type="PANTHER" id="PTHR47966:SF51">
    <property type="entry name" value="BETA-SITE APP-CLEAVING ENZYME, ISOFORM A-RELATED"/>
    <property type="match status" value="1"/>
</dbReference>
<dbReference type="GO" id="GO:0006508">
    <property type="term" value="P:proteolysis"/>
    <property type="evidence" value="ECO:0007669"/>
    <property type="project" value="InterPro"/>
</dbReference>
<dbReference type="Pfam" id="PF00026">
    <property type="entry name" value="Asp"/>
    <property type="match status" value="1"/>
</dbReference>
<dbReference type="SUPFAM" id="SSF50630">
    <property type="entry name" value="Acid proteases"/>
    <property type="match status" value="1"/>
</dbReference>
<protein>
    <submittedName>
        <fullName evidence="3">Aspartic peptidase domain-containing protein</fullName>
    </submittedName>
</protein>
<dbReference type="PROSITE" id="PS51767">
    <property type="entry name" value="PEPTIDASE_A1"/>
    <property type="match status" value="1"/>
</dbReference>
<dbReference type="InterPro" id="IPR001461">
    <property type="entry name" value="Aspartic_peptidase_A1"/>
</dbReference>
<sequence>MLTRRAQDTLFFVQHGPTGFGWMVLQSLWKLFRMPTFTKTINPRDIRYATTITVNGKDFKVLIDTGSIDLWLSTPEDFQAIDTGADAIAAFGAGVAAAFVNGTVSTATLQVGPFTLQNQGKSFFFLEHGAQSKFQVAFNNAKPETITATGVLELGLDGTLGIGPVGTFSPIAQGLTDARMDPSNNFFAVSLSRTGDQQGTADVSFTINEIDPTYSAIANTQPIPLFPSNTGVWSIPSSVPGTSPGTTVFQLDTGTPTAAMSQQLLDAIYSQIPGSIFLQDQEMWTVPCNSTSILSLQIGGQEFPIHPLDLSDIMTLTESNTVVCGSPFGIGSADTFDVLAGDSFMRNFYSLFNFGAADGSGPGPSIQLLSSNECANGGSRCDQCPSGPHFSGKRKLAGRVVVRPQPFLHQLPARHRRGAAAVAPVNRRLPAHRHHLRQRRTQRIAPGWEMVTS</sequence>
<reference evidence="3" key="1">
    <citation type="submission" date="2023-03" db="EMBL/GenBank/DDBJ databases">
        <title>Massive genome expansion in bonnet fungi (Mycena s.s.) driven by repeated elements and novel gene families across ecological guilds.</title>
        <authorList>
            <consortium name="Lawrence Berkeley National Laboratory"/>
            <person name="Harder C.B."/>
            <person name="Miyauchi S."/>
            <person name="Viragh M."/>
            <person name="Kuo A."/>
            <person name="Thoen E."/>
            <person name="Andreopoulos B."/>
            <person name="Lu D."/>
            <person name="Skrede I."/>
            <person name="Drula E."/>
            <person name="Henrissat B."/>
            <person name="Morin E."/>
            <person name="Kohler A."/>
            <person name="Barry K."/>
            <person name="LaButti K."/>
            <person name="Morin E."/>
            <person name="Salamov A."/>
            <person name="Lipzen A."/>
            <person name="Mereny Z."/>
            <person name="Hegedus B."/>
            <person name="Baldrian P."/>
            <person name="Stursova M."/>
            <person name="Weitz H."/>
            <person name="Taylor A."/>
            <person name="Grigoriev I.V."/>
            <person name="Nagy L.G."/>
            <person name="Martin F."/>
            <person name="Kauserud H."/>
        </authorList>
    </citation>
    <scope>NUCLEOTIDE SEQUENCE</scope>
    <source>
        <strain evidence="3">9284</strain>
    </source>
</reference>
<evidence type="ECO:0000313" key="3">
    <source>
        <dbReference type="EMBL" id="KAJ7624491.1"/>
    </source>
</evidence>
<dbReference type="InterPro" id="IPR033121">
    <property type="entry name" value="PEPTIDASE_A1"/>
</dbReference>
<feature type="domain" description="Peptidase A1" evidence="2">
    <location>
        <begin position="48"/>
        <end position="365"/>
    </location>
</feature>
<name>A0AAD7BLH3_9AGAR</name>
<dbReference type="PRINTS" id="PR00792">
    <property type="entry name" value="PEPSIN"/>
</dbReference>
<comment type="similarity">
    <text evidence="1">Belongs to the peptidase A1 family.</text>
</comment>
<dbReference type="AlphaFoldDB" id="A0AAD7BLH3"/>
<evidence type="ECO:0000259" key="2">
    <source>
        <dbReference type="PROSITE" id="PS51767"/>
    </source>
</evidence>
<dbReference type="GO" id="GO:0004190">
    <property type="term" value="F:aspartic-type endopeptidase activity"/>
    <property type="evidence" value="ECO:0007669"/>
    <property type="project" value="InterPro"/>
</dbReference>
<evidence type="ECO:0000256" key="1">
    <source>
        <dbReference type="ARBA" id="ARBA00007447"/>
    </source>
</evidence>
<evidence type="ECO:0000313" key="4">
    <source>
        <dbReference type="Proteomes" id="UP001221142"/>
    </source>
</evidence>
<comment type="caution">
    <text evidence="3">The sequence shown here is derived from an EMBL/GenBank/DDBJ whole genome shotgun (WGS) entry which is preliminary data.</text>
</comment>
<dbReference type="EMBL" id="JARKIF010000013">
    <property type="protein sequence ID" value="KAJ7624491.1"/>
    <property type="molecule type" value="Genomic_DNA"/>
</dbReference>
<dbReference type="InterPro" id="IPR021109">
    <property type="entry name" value="Peptidase_aspartic_dom_sf"/>
</dbReference>
<organism evidence="3 4">
    <name type="scientific">Roridomyces roridus</name>
    <dbReference type="NCBI Taxonomy" id="1738132"/>
    <lineage>
        <taxon>Eukaryota</taxon>
        <taxon>Fungi</taxon>
        <taxon>Dikarya</taxon>
        <taxon>Basidiomycota</taxon>
        <taxon>Agaricomycotina</taxon>
        <taxon>Agaricomycetes</taxon>
        <taxon>Agaricomycetidae</taxon>
        <taxon>Agaricales</taxon>
        <taxon>Marasmiineae</taxon>
        <taxon>Mycenaceae</taxon>
        <taxon>Roridomyces</taxon>
    </lineage>
</organism>